<keyword evidence="7 19" id="KW-1003">Cell membrane</keyword>
<dbReference type="GO" id="GO:0009236">
    <property type="term" value="P:cobalamin biosynthetic process"/>
    <property type="evidence" value="ECO:0007669"/>
    <property type="project" value="UniProtKB-UniRule"/>
</dbReference>
<evidence type="ECO:0000256" key="2">
    <source>
        <dbReference type="ARBA" id="ARBA00004651"/>
    </source>
</evidence>
<keyword evidence="10 19" id="KW-0812">Transmembrane</keyword>
<evidence type="ECO:0000256" key="12">
    <source>
        <dbReference type="ARBA" id="ARBA00022989"/>
    </source>
</evidence>
<evidence type="ECO:0000256" key="15">
    <source>
        <dbReference type="ARBA" id="ARBA00032605"/>
    </source>
</evidence>
<feature type="transmembrane region" description="Helical" evidence="19">
    <location>
        <begin position="35"/>
        <end position="61"/>
    </location>
</feature>
<reference evidence="20 21" key="1">
    <citation type="submission" date="2020-01" db="EMBL/GenBank/DDBJ databases">
        <title>Whole-genome sequence of Heliobacterium undosum DSM 13378.</title>
        <authorList>
            <person name="Kyndt J.A."/>
            <person name="Meyer T.E."/>
        </authorList>
    </citation>
    <scope>NUCLEOTIDE SEQUENCE [LARGE SCALE GENOMIC DNA]</scope>
    <source>
        <strain evidence="20 21">DSM 13378</strain>
    </source>
</reference>
<keyword evidence="13 19" id="KW-0472">Membrane</keyword>
<dbReference type="UniPathway" id="UPA00148">
    <property type="reaction ID" value="UER00238"/>
</dbReference>
<keyword evidence="9 19" id="KW-0808">Transferase</keyword>
<evidence type="ECO:0000256" key="13">
    <source>
        <dbReference type="ARBA" id="ARBA00023136"/>
    </source>
</evidence>
<evidence type="ECO:0000256" key="6">
    <source>
        <dbReference type="ARBA" id="ARBA00015850"/>
    </source>
</evidence>
<evidence type="ECO:0000256" key="8">
    <source>
        <dbReference type="ARBA" id="ARBA00022573"/>
    </source>
</evidence>
<evidence type="ECO:0000256" key="3">
    <source>
        <dbReference type="ARBA" id="ARBA00004663"/>
    </source>
</evidence>
<dbReference type="AlphaFoldDB" id="A0A845KZE9"/>
<keyword evidence="8 19" id="KW-0169">Cobalamin biosynthesis</keyword>
<keyword evidence="12 19" id="KW-1133">Transmembrane helix</keyword>
<comment type="cofactor">
    <cofactor evidence="1 19">
        <name>Mg(2+)</name>
        <dbReference type="ChEBI" id="CHEBI:18420"/>
    </cofactor>
</comment>
<dbReference type="HAMAP" id="MF_00719">
    <property type="entry name" value="CobS"/>
    <property type="match status" value="1"/>
</dbReference>
<dbReference type="PANTHER" id="PTHR34148:SF1">
    <property type="entry name" value="ADENOSYLCOBINAMIDE-GDP RIBAZOLETRANSFERASE"/>
    <property type="match status" value="1"/>
</dbReference>
<comment type="function">
    <text evidence="14 19">Joins adenosylcobinamide-GDP and alpha-ribazole to generate adenosylcobalamin (Ado-cobalamin). Also synthesizes adenosylcobalamin 5'-phosphate from adenosylcobinamide-GDP and alpha-ribazole 5'-phosphate.</text>
</comment>
<feature type="transmembrane region" description="Helical" evidence="19">
    <location>
        <begin position="111"/>
        <end position="134"/>
    </location>
</feature>
<evidence type="ECO:0000256" key="5">
    <source>
        <dbReference type="ARBA" id="ARBA00013200"/>
    </source>
</evidence>
<evidence type="ECO:0000313" key="21">
    <source>
        <dbReference type="Proteomes" id="UP000463470"/>
    </source>
</evidence>
<gene>
    <name evidence="19" type="primary">cobS</name>
    <name evidence="20" type="ORF">GTO91_02250</name>
</gene>
<evidence type="ECO:0000256" key="4">
    <source>
        <dbReference type="ARBA" id="ARBA00010561"/>
    </source>
</evidence>
<dbReference type="PANTHER" id="PTHR34148">
    <property type="entry name" value="ADENOSYLCOBINAMIDE-GDP RIBAZOLETRANSFERASE"/>
    <property type="match status" value="1"/>
</dbReference>
<evidence type="ECO:0000313" key="20">
    <source>
        <dbReference type="EMBL" id="MZP28546.1"/>
    </source>
</evidence>
<comment type="catalytic activity">
    <reaction evidence="18 19">
        <text>alpha-ribazole 5'-phosphate + adenosylcob(III)inamide-GDP = adenosylcob(III)alamin 5'-phosphate + GMP + H(+)</text>
        <dbReference type="Rhea" id="RHEA:23560"/>
        <dbReference type="ChEBI" id="CHEBI:15378"/>
        <dbReference type="ChEBI" id="CHEBI:57918"/>
        <dbReference type="ChEBI" id="CHEBI:58115"/>
        <dbReference type="ChEBI" id="CHEBI:60487"/>
        <dbReference type="ChEBI" id="CHEBI:60493"/>
        <dbReference type="EC" id="2.7.8.26"/>
    </reaction>
</comment>
<name>A0A845KZE9_9FIRM</name>
<evidence type="ECO:0000256" key="9">
    <source>
        <dbReference type="ARBA" id="ARBA00022679"/>
    </source>
</evidence>
<evidence type="ECO:0000256" key="11">
    <source>
        <dbReference type="ARBA" id="ARBA00022842"/>
    </source>
</evidence>
<dbReference type="EMBL" id="WXEY01000002">
    <property type="protein sequence ID" value="MZP28546.1"/>
    <property type="molecule type" value="Genomic_DNA"/>
</dbReference>
<dbReference type="InterPro" id="IPR003805">
    <property type="entry name" value="CobS"/>
</dbReference>
<dbReference type="EC" id="2.7.8.26" evidence="5 19"/>
<evidence type="ECO:0000256" key="18">
    <source>
        <dbReference type="ARBA" id="ARBA00049504"/>
    </source>
</evidence>
<keyword evidence="11 19" id="KW-0460">Magnesium</keyword>
<evidence type="ECO:0000256" key="10">
    <source>
        <dbReference type="ARBA" id="ARBA00022692"/>
    </source>
</evidence>
<dbReference type="GO" id="GO:0051073">
    <property type="term" value="F:adenosylcobinamide-GDP ribazoletransferase activity"/>
    <property type="evidence" value="ECO:0007669"/>
    <property type="project" value="UniProtKB-UniRule"/>
</dbReference>
<feature type="transmembrane region" description="Helical" evidence="19">
    <location>
        <begin position="266"/>
        <end position="286"/>
    </location>
</feature>
<dbReference type="GO" id="GO:0008818">
    <property type="term" value="F:cobalamin 5'-phosphate synthase activity"/>
    <property type="evidence" value="ECO:0007669"/>
    <property type="project" value="UniProtKB-UniRule"/>
</dbReference>
<evidence type="ECO:0000256" key="19">
    <source>
        <dbReference type="HAMAP-Rule" id="MF_00719"/>
    </source>
</evidence>
<evidence type="ECO:0000256" key="7">
    <source>
        <dbReference type="ARBA" id="ARBA00022475"/>
    </source>
</evidence>
<keyword evidence="21" id="KW-1185">Reference proteome</keyword>
<proteinExistence type="inferred from homology"/>
<comment type="pathway">
    <text evidence="3 19">Cofactor biosynthesis; adenosylcobalamin biosynthesis; adenosylcobalamin from cob(II)yrinate a,c-diamide: step 7/7.</text>
</comment>
<comment type="subcellular location">
    <subcellularLocation>
        <location evidence="2 19">Cell membrane</location>
        <topology evidence="2 19">Multi-pass membrane protein</topology>
    </subcellularLocation>
</comment>
<organism evidence="20 21">
    <name type="scientific">Heliomicrobium undosum</name>
    <dbReference type="NCBI Taxonomy" id="121734"/>
    <lineage>
        <taxon>Bacteria</taxon>
        <taxon>Bacillati</taxon>
        <taxon>Bacillota</taxon>
        <taxon>Clostridia</taxon>
        <taxon>Eubacteriales</taxon>
        <taxon>Heliobacteriaceae</taxon>
        <taxon>Heliomicrobium</taxon>
    </lineage>
</organism>
<feature type="transmembrane region" description="Helical" evidence="19">
    <location>
        <begin position="175"/>
        <end position="197"/>
    </location>
</feature>
<feature type="transmembrane region" description="Helical" evidence="19">
    <location>
        <begin position="217"/>
        <end position="246"/>
    </location>
</feature>
<dbReference type="RefSeq" id="WP_161254268.1">
    <property type="nucleotide sequence ID" value="NZ_WXEY01000002.1"/>
</dbReference>
<evidence type="ECO:0000256" key="17">
    <source>
        <dbReference type="ARBA" id="ARBA00048623"/>
    </source>
</evidence>
<dbReference type="GO" id="GO:0005886">
    <property type="term" value="C:plasma membrane"/>
    <property type="evidence" value="ECO:0007669"/>
    <property type="project" value="UniProtKB-SubCell"/>
</dbReference>
<dbReference type="Proteomes" id="UP000463470">
    <property type="component" value="Unassembled WGS sequence"/>
</dbReference>
<protein>
    <recommendedName>
        <fullName evidence="6 19">Adenosylcobinamide-GDP ribazoletransferase</fullName>
        <ecNumber evidence="5 19">2.7.8.26</ecNumber>
    </recommendedName>
    <alternativeName>
        <fullName evidence="16 19">Cobalamin synthase</fullName>
    </alternativeName>
    <alternativeName>
        <fullName evidence="15 19">Cobalamin-5'-phosphate synthase</fullName>
    </alternativeName>
</protein>
<sequence length="289" mass="31661">MFVRPWLRFRLALSFFTRLPVGAMGESGDEDFGRSFVYLPLVGLLLGLLLSGASVIIGVLFPPVILPPLLLALHLYLTGGIHLDGFMDTFDGIFSARKPERVLEIMRDSRVGAHSVLAVTVLLMTKAAAIYALWEWGGSVHLSDQWQLSGLNQILDWWPAWNVISGLYGQGLSPLWITLLWMPMAGRWAVVFMVSGFPYARSQGMASLFNRYIDGSVLAAGTLFAVAVAGLVAGLAGWVSLALLWLFFRWWGGKLTRFLGGLTGDIYGASCEIGEVLLLLTALLLLRSL</sequence>
<evidence type="ECO:0000256" key="16">
    <source>
        <dbReference type="ARBA" id="ARBA00032853"/>
    </source>
</evidence>
<evidence type="ECO:0000256" key="14">
    <source>
        <dbReference type="ARBA" id="ARBA00025228"/>
    </source>
</evidence>
<comment type="similarity">
    <text evidence="4 19">Belongs to the CobS family.</text>
</comment>
<dbReference type="OrthoDB" id="9794626at2"/>
<accession>A0A845KZE9</accession>
<comment type="catalytic activity">
    <reaction evidence="17 19">
        <text>alpha-ribazole + adenosylcob(III)inamide-GDP = adenosylcob(III)alamin + GMP + H(+)</text>
        <dbReference type="Rhea" id="RHEA:16049"/>
        <dbReference type="ChEBI" id="CHEBI:10329"/>
        <dbReference type="ChEBI" id="CHEBI:15378"/>
        <dbReference type="ChEBI" id="CHEBI:18408"/>
        <dbReference type="ChEBI" id="CHEBI:58115"/>
        <dbReference type="ChEBI" id="CHEBI:60487"/>
        <dbReference type="EC" id="2.7.8.26"/>
    </reaction>
</comment>
<evidence type="ECO:0000256" key="1">
    <source>
        <dbReference type="ARBA" id="ARBA00001946"/>
    </source>
</evidence>
<dbReference type="Pfam" id="PF02654">
    <property type="entry name" value="CobS"/>
    <property type="match status" value="1"/>
</dbReference>
<comment type="caution">
    <text evidence="20">The sequence shown here is derived from an EMBL/GenBank/DDBJ whole genome shotgun (WGS) entry which is preliminary data.</text>
</comment>